<dbReference type="InterPro" id="IPR019998">
    <property type="entry name" value="Membr_insert_YidC"/>
</dbReference>
<evidence type="ECO:0000256" key="5">
    <source>
        <dbReference type="ARBA" id="ARBA00022475"/>
    </source>
</evidence>
<sequence>MYDRKTWIVVTACTVLLGLNIYFTPKPEPKAEPPKGESVINGDPSTPGGEVGVLTETPIEPPVESKTVTLETDATVFTLTSLGGGVKTAELKHQNSVVDPEKHVVLNEGESSPVGAISDGPDRLETINYVYRENESVPGQKAVFLGKHPSGLIVKKTWSTVPAEDAGSNYTLDFQLDIENSRDATMRQPLEQYSLFLGRAKPLHSKELTPTAFFWREDGSFHNENATEFKGGMFSKAKSLIVESAEEMDYVGVSSQLFATVIRPSEVAPGGVWSKGFETRLAADDDKQVLGVRAGYNLPTKTLDPGERETYSYKVFMGPKDNRMLRQMGDGWGDIMNYGWFSIFSRFMNFLLVHIHDLVSKISDKWSWGWAIILVTLLVRSLMWPLYARSNRTMKRMAKLKPEMDKLKEKYPDDPAKVQQEVMGLYRKFGINPVGGCLPMLAQIPIFFGFYRMLQYAVELRGNGFLWVDDLSMPDTVAHVLGYPLNILPIVMALSSFIQMQMMPNTSGDKTQMMIMKLMPLMFFFFCYNFASALALYWTTSNVFSIFQTWLTARMPEPELKAKASGGGKSFMEKMAAAAEQQQKMKKARGRVVEDESPKKKRGPRTGG</sequence>
<accession>A0ABW2LBP2</accession>
<keyword evidence="18" id="KW-1185">Reference proteome</keyword>
<dbReference type="EMBL" id="JBHTBS010000011">
    <property type="protein sequence ID" value="MFC7338990.1"/>
    <property type="molecule type" value="Genomic_DNA"/>
</dbReference>
<protein>
    <recommendedName>
        <fullName evidence="3 13">Membrane protein insertase YidC</fullName>
    </recommendedName>
    <alternativeName>
        <fullName evidence="12 13">Foldase YidC</fullName>
    </alternativeName>
    <alternativeName>
        <fullName evidence="11 13">Membrane integrase YidC</fullName>
    </alternativeName>
    <alternativeName>
        <fullName evidence="13">Membrane protein YidC</fullName>
    </alternativeName>
</protein>
<keyword evidence="7 13" id="KW-0653">Protein transport</keyword>
<dbReference type="InterPro" id="IPR028055">
    <property type="entry name" value="YidC/Oxa/ALB_C"/>
</dbReference>
<keyword evidence="8 13" id="KW-1133">Transmembrane helix</keyword>
<dbReference type="Pfam" id="PF02096">
    <property type="entry name" value="60KD_IMP"/>
    <property type="match status" value="1"/>
</dbReference>
<dbReference type="Pfam" id="PF14849">
    <property type="entry name" value="YidC_periplas"/>
    <property type="match status" value="1"/>
</dbReference>
<evidence type="ECO:0000256" key="9">
    <source>
        <dbReference type="ARBA" id="ARBA00023136"/>
    </source>
</evidence>
<evidence type="ECO:0000256" key="14">
    <source>
        <dbReference type="SAM" id="MobiDB-lite"/>
    </source>
</evidence>
<evidence type="ECO:0000256" key="11">
    <source>
        <dbReference type="ARBA" id="ARBA00033245"/>
    </source>
</evidence>
<reference evidence="18" key="1">
    <citation type="journal article" date="2019" name="Int. J. Syst. Evol. Microbiol.">
        <title>The Global Catalogue of Microorganisms (GCM) 10K type strain sequencing project: providing services to taxonomists for standard genome sequencing and annotation.</title>
        <authorList>
            <consortium name="The Broad Institute Genomics Platform"/>
            <consortium name="The Broad Institute Genome Sequencing Center for Infectious Disease"/>
            <person name="Wu L."/>
            <person name="Ma J."/>
        </authorList>
    </citation>
    <scope>NUCLEOTIDE SEQUENCE [LARGE SCALE GENOMIC DNA]</scope>
    <source>
        <strain evidence="18">CGMCC 4.1467</strain>
    </source>
</reference>
<evidence type="ECO:0000259" key="16">
    <source>
        <dbReference type="Pfam" id="PF14849"/>
    </source>
</evidence>
<comment type="function">
    <text evidence="13">Required for the insertion and/or proper folding and/or complex formation of integral membrane proteins into the membrane. Involved in integration of membrane proteins that insert both dependently and independently of the Sec translocase complex, as well as at least some lipoproteins. Aids folding of multispanning membrane proteins.</text>
</comment>
<evidence type="ECO:0000256" key="13">
    <source>
        <dbReference type="HAMAP-Rule" id="MF_01810"/>
    </source>
</evidence>
<evidence type="ECO:0000256" key="7">
    <source>
        <dbReference type="ARBA" id="ARBA00022927"/>
    </source>
</evidence>
<evidence type="ECO:0000256" key="10">
    <source>
        <dbReference type="ARBA" id="ARBA00023186"/>
    </source>
</evidence>
<feature type="region of interest" description="Disordered" evidence="14">
    <location>
        <begin position="28"/>
        <end position="53"/>
    </location>
</feature>
<dbReference type="PRINTS" id="PR01900">
    <property type="entry name" value="YIDCPROTEIN"/>
</dbReference>
<keyword evidence="4 13" id="KW-0813">Transport</keyword>
<evidence type="ECO:0000256" key="8">
    <source>
        <dbReference type="ARBA" id="ARBA00022989"/>
    </source>
</evidence>
<dbReference type="RefSeq" id="WP_379715029.1">
    <property type="nucleotide sequence ID" value="NZ_JBHTBS010000011.1"/>
</dbReference>
<feature type="compositionally biased region" description="Basic residues" evidence="14">
    <location>
        <begin position="599"/>
        <end position="608"/>
    </location>
</feature>
<gene>
    <name evidence="13 17" type="primary">yidC</name>
    <name evidence="17" type="ORF">ACFQY0_17465</name>
</gene>
<dbReference type="PANTHER" id="PTHR12428">
    <property type="entry name" value="OXA1"/>
    <property type="match status" value="1"/>
</dbReference>
<dbReference type="InterPro" id="IPR001708">
    <property type="entry name" value="YidC/ALB3/OXA1/COX18"/>
</dbReference>
<keyword evidence="6 13" id="KW-0812">Transmembrane</keyword>
<evidence type="ECO:0000313" key="17">
    <source>
        <dbReference type="EMBL" id="MFC7338990.1"/>
    </source>
</evidence>
<evidence type="ECO:0000259" key="15">
    <source>
        <dbReference type="Pfam" id="PF02096"/>
    </source>
</evidence>
<feature type="transmembrane region" description="Helical" evidence="13">
    <location>
        <begin position="477"/>
        <end position="498"/>
    </location>
</feature>
<dbReference type="CDD" id="cd19961">
    <property type="entry name" value="EcYidC-like_peri"/>
    <property type="match status" value="1"/>
</dbReference>
<evidence type="ECO:0000256" key="1">
    <source>
        <dbReference type="ARBA" id="ARBA00004429"/>
    </source>
</evidence>
<dbReference type="CDD" id="cd20070">
    <property type="entry name" value="5TM_YidC_Alb3"/>
    <property type="match status" value="1"/>
</dbReference>
<feature type="transmembrane region" description="Helical" evidence="13">
    <location>
        <begin position="367"/>
        <end position="387"/>
    </location>
</feature>
<evidence type="ECO:0000256" key="12">
    <source>
        <dbReference type="ARBA" id="ARBA00033342"/>
    </source>
</evidence>
<feature type="domain" description="Membrane insertase YidC/Oxa/ALB C-terminal" evidence="15">
    <location>
        <begin position="368"/>
        <end position="553"/>
    </location>
</feature>
<dbReference type="PANTHER" id="PTHR12428:SF65">
    <property type="entry name" value="CYTOCHROME C OXIDASE ASSEMBLY PROTEIN COX18, MITOCHONDRIAL"/>
    <property type="match status" value="1"/>
</dbReference>
<dbReference type="NCBIfam" id="TIGR03593">
    <property type="entry name" value="yidC_nterm"/>
    <property type="match status" value="1"/>
</dbReference>
<keyword evidence="10 13" id="KW-0143">Chaperone</keyword>
<feature type="transmembrane region" description="Helical" evidence="13">
    <location>
        <begin position="518"/>
        <end position="538"/>
    </location>
</feature>
<dbReference type="InterPro" id="IPR047196">
    <property type="entry name" value="YidC_ALB_C"/>
</dbReference>
<dbReference type="NCBIfam" id="TIGR03592">
    <property type="entry name" value="yidC_oxa1_cterm"/>
    <property type="match status" value="1"/>
</dbReference>
<organism evidence="17 18">
    <name type="scientific">Haloferula chungangensis</name>
    <dbReference type="NCBI Taxonomy" id="1048331"/>
    <lineage>
        <taxon>Bacteria</taxon>
        <taxon>Pseudomonadati</taxon>
        <taxon>Verrucomicrobiota</taxon>
        <taxon>Verrucomicrobiia</taxon>
        <taxon>Verrucomicrobiales</taxon>
        <taxon>Verrucomicrobiaceae</taxon>
        <taxon>Haloferula</taxon>
    </lineage>
</organism>
<evidence type="ECO:0000256" key="3">
    <source>
        <dbReference type="ARBA" id="ARBA00015325"/>
    </source>
</evidence>
<proteinExistence type="inferred from homology"/>
<comment type="caution">
    <text evidence="17">The sequence shown here is derived from an EMBL/GenBank/DDBJ whole genome shotgun (WGS) entry which is preliminary data.</text>
</comment>
<feature type="domain" description="Membrane insertase YidC N-terminal" evidence="16">
    <location>
        <begin position="68"/>
        <end position="349"/>
    </location>
</feature>
<evidence type="ECO:0000313" key="18">
    <source>
        <dbReference type="Proteomes" id="UP001596472"/>
    </source>
</evidence>
<feature type="region of interest" description="Disordered" evidence="14">
    <location>
        <begin position="579"/>
        <end position="608"/>
    </location>
</feature>
<comment type="subcellular location">
    <subcellularLocation>
        <location evidence="1">Cell inner membrane</location>
        <topology evidence="1">Multi-pass membrane protein</topology>
    </subcellularLocation>
    <subcellularLocation>
        <location evidence="13">Cell membrane</location>
        <topology evidence="13">Multi-pass membrane protein</topology>
    </subcellularLocation>
</comment>
<dbReference type="Gene3D" id="2.70.98.90">
    <property type="match status" value="1"/>
</dbReference>
<evidence type="ECO:0000256" key="6">
    <source>
        <dbReference type="ARBA" id="ARBA00022692"/>
    </source>
</evidence>
<dbReference type="InterPro" id="IPR028053">
    <property type="entry name" value="Membr_insert_YidC_N"/>
</dbReference>
<dbReference type="Proteomes" id="UP001596472">
    <property type="component" value="Unassembled WGS sequence"/>
</dbReference>
<keyword evidence="9 13" id="KW-0472">Membrane</keyword>
<evidence type="ECO:0000256" key="4">
    <source>
        <dbReference type="ARBA" id="ARBA00022448"/>
    </source>
</evidence>
<feature type="transmembrane region" description="Helical" evidence="13">
    <location>
        <begin position="6"/>
        <end position="23"/>
    </location>
</feature>
<comment type="similarity">
    <text evidence="2 13">Belongs to the OXA1/ALB3/YidC family. Type 1 subfamily.</text>
</comment>
<feature type="transmembrane region" description="Helical" evidence="13">
    <location>
        <begin position="429"/>
        <end position="451"/>
    </location>
</feature>
<dbReference type="InterPro" id="IPR038221">
    <property type="entry name" value="YidC_periplasmic_sf"/>
</dbReference>
<evidence type="ECO:0000256" key="2">
    <source>
        <dbReference type="ARBA" id="ARBA00010527"/>
    </source>
</evidence>
<dbReference type="PRINTS" id="PR00701">
    <property type="entry name" value="60KDINNERMP"/>
</dbReference>
<keyword evidence="5 13" id="KW-1003">Cell membrane</keyword>
<name>A0ABW2LBP2_9BACT</name>
<dbReference type="HAMAP" id="MF_01810">
    <property type="entry name" value="YidC_type1"/>
    <property type="match status" value="1"/>
</dbReference>
<comment type="subunit">
    <text evidence="13">Interacts with the Sec translocase complex via SecD. Specifically interacts with transmembrane segments of nascent integral membrane proteins during membrane integration.</text>
</comment>